<keyword evidence="3" id="KW-1185">Reference proteome</keyword>
<feature type="region of interest" description="Disordered" evidence="1">
    <location>
        <begin position="1"/>
        <end position="21"/>
    </location>
</feature>
<dbReference type="Proteomes" id="UP000829194">
    <property type="component" value="Chromosome"/>
</dbReference>
<name>A0ABY3XIZ2_9GAMM</name>
<evidence type="ECO:0008006" key="4">
    <source>
        <dbReference type="Google" id="ProtNLM"/>
    </source>
</evidence>
<sequence>MFEEAAERTAPRFPSAKPPAVASKTSLKIREACFRSREFAWPREQGGVRPSAFSVQWFVFADWRRRHVGIDAGAQPRQPQKDFFMIAKHFLPMAMLSMLALAPLSAACAHDDPIVNRAQTERSVNYEGLYTQLLERPALGPSAPLAETHMVIANNALDCYNVVQQRLWQGWDYPNELETQDLCAPSRGAISETTNVSVIGSPAPGSAAVPSQIWISQIVRKSEPGQTLPATKALVVSNSESGVGYFIGSNQMSSNWRYDAQPEDYVTSGGMTGIVLRSTRTTGTLMVDHRQIGQ</sequence>
<dbReference type="EMBL" id="CP093547">
    <property type="protein sequence ID" value="UNP31618.1"/>
    <property type="molecule type" value="Genomic_DNA"/>
</dbReference>
<accession>A0ABY3XIZ2</accession>
<evidence type="ECO:0000313" key="2">
    <source>
        <dbReference type="EMBL" id="UNP31618.1"/>
    </source>
</evidence>
<protein>
    <recommendedName>
        <fullName evidence="4">Lipoprotein</fullName>
    </recommendedName>
</protein>
<feature type="compositionally biased region" description="Basic and acidic residues" evidence="1">
    <location>
        <begin position="1"/>
        <end position="10"/>
    </location>
</feature>
<dbReference type="RefSeq" id="WP_148648838.1">
    <property type="nucleotide sequence ID" value="NZ_CP011131.1"/>
</dbReference>
<evidence type="ECO:0000313" key="3">
    <source>
        <dbReference type="Proteomes" id="UP000829194"/>
    </source>
</evidence>
<organism evidence="2 3">
    <name type="scientific">Lysobacter gummosus</name>
    <dbReference type="NCBI Taxonomy" id="262324"/>
    <lineage>
        <taxon>Bacteria</taxon>
        <taxon>Pseudomonadati</taxon>
        <taxon>Pseudomonadota</taxon>
        <taxon>Gammaproteobacteria</taxon>
        <taxon>Lysobacterales</taxon>
        <taxon>Lysobacteraceae</taxon>
        <taxon>Lysobacter</taxon>
    </lineage>
</organism>
<reference evidence="2 3" key="1">
    <citation type="submission" date="2022-03" db="EMBL/GenBank/DDBJ databases">
        <title>Complete genome sequence of Lysobacter capsici VKM B-2533 and Lysobacter gummosus 10.1.1, promising sources of lytic agents.</title>
        <authorList>
            <person name="Tarlachkov S.V."/>
            <person name="Kudryakova I.V."/>
            <person name="Afoshin A.S."/>
            <person name="Leontyevskaya E.A."/>
            <person name="Leontyevskaya N.V."/>
        </authorList>
    </citation>
    <scope>NUCLEOTIDE SEQUENCE [LARGE SCALE GENOMIC DNA]</scope>
    <source>
        <strain evidence="2 3">10.1.1</strain>
    </source>
</reference>
<proteinExistence type="predicted"/>
<evidence type="ECO:0000256" key="1">
    <source>
        <dbReference type="SAM" id="MobiDB-lite"/>
    </source>
</evidence>
<gene>
    <name evidence="2" type="ORF">MOV92_10375</name>
</gene>